<dbReference type="InterPro" id="IPR029058">
    <property type="entry name" value="AB_hydrolase_fold"/>
</dbReference>
<comment type="caution">
    <text evidence="2">The sequence shown here is derived from an EMBL/GenBank/DDBJ whole genome shotgun (WGS) entry which is preliminary data.</text>
</comment>
<keyword evidence="3" id="KW-1185">Reference proteome</keyword>
<dbReference type="AlphaFoldDB" id="A0A177NWS6"/>
<dbReference type="PANTHER" id="PTHR37946">
    <property type="entry name" value="SLL1969 PROTEIN"/>
    <property type="match status" value="1"/>
</dbReference>
<dbReference type="PANTHER" id="PTHR37946:SF1">
    <property type="entry name" value="SLL1969 PROTEIN"/>
    <property type="match status" value="1"/>
</dbReference>
<dbReference type="STRING" id="702114.A1355_23265"/>
<proteinExistence type="predicted"/>
<dbReference type="InterPro" id="IPR000073">
    <property type="entry name" value="AB_hydrolase_1"/>
</dbReference>
<evidence type="ECO:0000259" key="1">
    <source>
        <dbReference type="Pfam" id="PF00561"/>
    </source>
</evidence>
<dbReference type="RefSeq" id="WP_082885441.1">
    <property type="nucleotide sequence ID" value="NZ_LUUK01000097.1"/>
</dbReference>
<sequence>MLNLGTSKSAQQYNKYPKYPIMKVILVHGIFDTGRIFHRLIAKLEANGHQCFAPDLKPADARLGIADLSEKLKQYIDEQVSNDEPIAVVGFSMGTIVSRYYLQQLDGYRRTKAFFAISGPLKGTLTAYLYPGQGVKDLRPNSPLLNELAKSENKLAHIALHTYRTPLDAMIVPSKSSEWRMASNHKINAPLHRLMVSNQRVYTHIAKQLTHVLSSSDAGVSER</sequence>
<dbReference type="Proteomes" id="UP000077628">
    <property type="component" value="Unassembled WGS sequence"/>
</dbReference>
<dbReference type="Pfam" id="PF00561">
    <property type="entry name" value="Abhydrolase_1"/>
    <property type="match status" value="1"/>
</dbReference>
<protein>
    <recommendedName>
        <fullName evidence="1">AB hydrolase-1 domain-containing protein</fullName>
    </recommendedName>
</protein>
<dbReference type="EMBL" id="LUUK01000097">
    <property type="protein sequence ID" value="OAI21530.1"/>
    <property type="molecule type" value="Genomic_DNA"/>
</dbReference>
<reference evidence="3" key="1">
    <citation type="submission" date="2016-03" db="EMBL/GenBank/DDBJ databases">
        <authorList>
            <person name="Heylen K."/>
            <person name="De Vos P."/>
            <person name="Vekeman B."/>
        </authorList>
    </citation>
    <scope>NUCLEOTIDE SEQUENCE [LARGE SCALE GENOMIC DNA]</scope>
    <source>
        <strain evidence="3">R-45383</strain>
    </source>
</reference>
<accession>A0A177NWS6</accession>
<organism evidence="2 3">
    <name type="scientific">Methylomonas koyamae</name>
    <dbReference type="NCBI Taxonomy" id="702114"/>
    <lineage>
        <taxon>Bacteria</taxon>
        <taxon>Pseudomonadati</taxon>
        <taxon>Pseudomonadota</taxon>
        <taxon>Gammaproteobacteria</taxon>
        <taxon>Methylococcales</taxon>
        <taxon>Methylococcaceae</taxon>
        <taxon>Methylomonas</taxon>
    </lineage>
</organism>
<name>A0A177NWS6_9GAMM</name>
<gene>
    <name evidence="2" type="ORF">A1355_23265</name>
</gene>
<feature type="domain" description="AB hydrolase-1" evidence="1">
    <location>
        <begin position="24"/>
        <end position="119"/>
    </location>
</feature>
<evidence type="ECO:0000313" key="3">
    <source>
        <dbReference type="Proteomes" id="UP000077628"/>
    </source>
</evidence>
<dbReference type="SUPFAM" id="SSF53474">
    <property type="entry name" value="alpha/beta-Hydrolases"/>
    <property type="match status" value="1"/>
</dbReference>
<dbReference type="Gene3D" id="3.40.50.1820">
    <property type="entry name" value="alpha/beta hydrolase"/>
    <property type="match status" value="1"/>
</dbReference>
<evidence type="ECO:0000313" key="2">
    <source>
        <dbReference type="EMBL" id="OAI21530.1"/>
    </source>
</evidence>